<evidence type="ECO:0000256" key="2">
    <source>
        <dbReference type="ARBA" id="ARBA00022448"/>
    </source>
</evidence>
<dbReference type="EMBL" id="JAUSUH010000002">
    <property type="protein sequence ID" value="MDQ0346747.1"/>
    <property type="molecule type" value="Genomic_DNA"/>
</dbReference>
<keyword evidence="2" id="KW-0813">Transport</keyword>
<dbReference type="InterPro" id="IPR003593">
    <property type="entry name" value="AAA+_ATPase"/>
</dbReference>
<dbReference type="PANTHER" id="PTHR42788:SF13">
    <property type="entry name" value="ALIPHATIC SULFONATES IMPORT ATP-BINDING PROTEIN SSUB"/>
    <property type="match status" value="1"/>
</dbReference>
<organism evidence="6 7">
    <name type="scientific">Ancylobacter vacuolatus</name>
    <dbReference type="NCBI Taxonomy" id="223389"/>
    <lineage>
        <taxon>Bacteria</taxon>
        <taxon>Pseudomonadati</taxon>
        <taxon>Pseudomonadota</taxon>
        <taxon>Alphaproteobacteria</taxon>
        <taxon>Hyphomicrobiales</taxon>
        <taxon>Xanthobacteraceae</taxon>
        <taxon>Ancylobacter</taxon>
    </lineage>
</organism>
<dbReference type="PANTHER" id="PTHR42788">
    <property type="entry name" value="TAURINE IMPORT ATP-BINDING PROTEIN-RELATED"/>
    <property type="match status" value="1"/>
</dbReference>
<evidence type="ECO:0000259" key="5">
    <source>
        <dbReference type="PROSITE" id="PS50893"/>
    </source>
</evidence>
<keyword evidence="3" id="KW-0547">Nucleotide-binding</keyword>
<dbReference type="Proteomes" id="UP001238467">
    <property type="component" value="Unassembled WGS sequence"/>
</dbReference>
<evidence type="ECO:0000313" key="6">
    <source>
        <dbReference type="EMBL" id="MDQ0346747.1"/>
    </source>
</evidence>
<evidence type="ECO:0000313" key="7">
    <source>
        <dbReference type="Proteomes" id="UP001238467"/>
    </source>
</evidence>
<dbReference type="InterPro" id="IPR050166">
    <property type="entry name" value="ABC_transporter_ATP-bind"/>
</dbReference>
<dbReference type="InterPro" id="IPR003439">
    <property type="entry name" value="ABC_transporter-like_ATP-bd"/>
</dbReference>
<dbReference type="RefSeq" id="WP_307058403.1">
    <property type="nucleotide sequence ID" value="NZ_JAUSUH010000002.1"/>
</dbReference>
<dbReference type="Pfam" id="PF00005">
    <property type="entry name" value="ABC_tran"/>
    <property type="match status" value="1"/>
</dbReference>
<evidence type="ECO:0000256" key="3">
    <source>
        <dbReference type="ARBA" id="ARBA00022741"/>
    </source>
</evidence>
<name>A0ABU0DE90_9HYPH</name>
<feature type="domain" description="ABC transporter" evidence="5">
    <location>
        <begin position="18"/>
        <end position="245"/>
    </location>
</feature>
<dbReference type="Gene3D" id="3.40.50.300">
    <property type="entry name" value="P-loop containing nucleotide triphosphate hydrolases"/>
    <property type="match status" value="1"/>
</dbReference>
<evidence type="ECO:0000256" key="1">
    <source>
        <dbReference type="ARBA" id="ARBA00005417"/>
    </source>
</evidence>
<comment type="caution">
    <text evidence="6">The sequence shown here is derived from an EMBL/GenBank/DDBJ whole genome shotgun (WGS) entry which is preliminary data.</text>
</comment>
<dbReference type="GO" id="GO:0005524">
    <property type="term" value="F:ATP binding"/>
    <property type="evidence" value="ECO:0007669"/>
    <property type="project" value="UniProtKB-KW"/>
</dbReference>
<dbReference type="SMART" id="SM00382">
    <property type="entry name" value="AAA"/>
    <property type="match status" value="1"/>
</dbReference>
<dbReference type="InterPro" id="IPR027417">
    <property type="entry name" value="P-loop_NTPase"/>
</dbReference>
<dbReference type="PROSITE" id="PS50893">
    <property type="entry name" value="ABC_TRANSPORTER_2"/>
    <property type="match status" value="1"/>
</dbReference>
<evidence type="ECO:0000256" key="4">
    <source>
        <dbReference type="ARBA" id="ARBA00022840"/>
    </source>
</evidence>
<comment type="similarity">
    <text evidence="1">Belongs to the ABC transporter superfamily.</text>
</comment>
<sequence length="271" mass="29843">MMHAQAVSPAMAGSVPALSLKNVGKSYGTGAEPIWAVRDFSLDVANGEFISIIGPSGCGKSTLFNIIGGFFNRYDGDVVVHGKSDPGARRTIGSVFQEESTFAWRTAIENVMFPLEALGIPKPERIERARDTLALVGLEGFENHYPAAMSGGMRQRVSIARTLVVRPQILLMDEPFAALDEQTRILLGDKVLQIQQQLKQTTVLITHNLTEAVLLSDRVVIMTYRPGRIKRIVDIDLPHPRTSDIITTDRFGQLVGTIWADLRDESNRGMK</sequence>
<gene>
    <name evidence="6" type="ORF">J2S76_001164</name>
</gene>
<protein>
    <submittedName>
        <fullName evidence="6">NitT/TauT family transport system ATP-binding protein</fullName>
    </submittedName>
</protein>
<keyword evidence="4 6" id="KW-0067">ATP-binding</keyword>
<dbReference type="InterPro" id="IPR017871">
    <property type="entry name" value="ABC_transporter-like_CS"/>
</dbReference>
<dbReference type="CDD" id="cd03293">
    <property type="entry name" value="ABC_NrtD_SsuB_transporters"/>
    <property type="match status" value="1"/>
</dbReference>
<accession>A0ABU0DE90</accession>
<proteinExistence type="inferred from homology"/>
<reference evidence="6 7" key="1">
    <citation type="submission" date="2023-07" db="EMBL/GenBank/DDBJ databases">
        <title>Genomic Encyclopedia of Type Strains, Phase IV (KMG-IV): sequencing the most valuable type-strain genomes for metagenomic binning, comparative biology and taxonomic classification.</title>
        <authorList>
            <person name="Goeker M."/>
        </authorList>
    </citation>
    <scope>NUCLEOTIDE SEQUENCE [LARGE SCALE GENOMIC DNA]</scope>
    <source>
        <strain evidence="6 7">DSM 1277</strain>
    </source>
</reference>
<keyword evidence="7" id="KW-1185">Reference proteome</keyword>
<dbReference type="SUPFAM" id="SSF52540">
    <property type="entry name" value="P-loop containing nucleoside triphosphate hydrolases"/>
    <property type="match status" value="1"/>
</dbReference>
<dbReference type="PROSITE" id="PS00211">
    <property type="entry name" value="ABC_TRANSPORTER_1"/>
    <property type="match status" value="1"/>
</dbReference>